<comment type="pathway">
    <text evidence="1 6 8">Amino-acid degradation; L-histidine degradation into L-glutamate; N-formimidoyl-L-glutamate from L-histidine: step 1/3.</text>
</comment>
<keyword evidence="4 6" id="KW-0456">Lyase</keyword>
<gene>
    <name evidence="6 10" type="primary">hutH</name>
    <name evidence="10" type="ORF">NY667_01065</name>
</gene>
<dbReference type="EMBL" id="JANWTP010000001">
    <property type="protein sequence ID" value="MDC8636433.1"/>
    <property type="molecule type" value="Genomic_DNA"/>
</dbReference>
<dbReference type="CDD" id="cd00332">
    <property type="entry name" value="PAL-HAL"/>
    <property type="match status" value="1"/>
</dbReference>
<dbReference type="Pfam" id="PF00221">
    <property type="entry name" value="Lyase_aromatic"/>
    <property type="match status" value="1"/>
</dbReference>
<comment type="caution">
    <text evidence="10">The sequence shown here is derived from an EMBL/GenBank/DDBJ whole genome shotgun (WGS) entry which is preliminary data.</text>
</comment>
<keyword evidence="6" id="KW-0963">Cytoplasm</keyword>
<evidence type="ECO:0000256" key="2">
    <source>
        <dbReference type="ARBA" id="ARBA00012994"/>
    </source>
</evidence>
<dbReference type="NCBIfam" id="NF006871">
    <property type="entry name" value="PRK09367.1"/>
    <property type="match status" value="1"/>
</dbReference>
<evidence type="ECO:0000256" key="1">
    <source>
        <dbReference type="ARBA" id="ARBA00005113"/>
    </source>
</evidence>
<reference evidence="10" key="2">
    <citation type="submission" date="2022-08" db="EMBL/GenBank/DDBJ databases">
        <authorList>
            <person name="Iruegas-Bocardo F."/>
            <person name="Weisberg A.J."/>
            <person name="Riutta E.R."/>
            <person name="Kilday K."/>
            <person name="Bonkowski J.C."/>
            <person name="Creswell T."/>
            <person name="Daughtrey M.L."/>
            <person name="Rane K."/>
            <person name="Grunwald N.J."/>
            <person name="Chang J.H."/>
            <person name="Putnam M.L."/>
        </authorList>
    </citation>
    <scope>NUCLEOTIDE SEQUENCE</scope>
    <source>
        <strain evidence="10">22-338</strain>
    </source>
</reference>
<comment type="subcellular location">
    <subcellularLocation>
        <location evidence="6 9">Cytoplasm</location>
    </subcellularLocation>
</comment>
<evidence type="ECO:0000256" key="7">
    <source>
        <dbReference type="RuleBase" id="RU003954"/>
    </source>
</evidence>
<evidence type="ECO:0000313" key="11">
    <source>
        <dbReference type="Proteomes" id="UP001140230"/>
    </source>
</evidence>
<dbReference type="GO" id="GO:0006548">
    <property type="term" value="P:L-histidine catabolic process"/>
    <property type="evidence" value="ECO:0007669"/>
    <property type="project" value="UniProtKB-UniRule"/>
</dbReference>
<dbReference type="Gene3D" id="1.10.275.10">
    <property type="entry name" value="Fumarase/aspartase (N-terminal domain)"/>
    <property type="match status" value="1"/>
</dbReference>
<dbReference type="Gene3D" id="1.20.200.10">
    <property type="entry name" value="Fumarase/aspartase (Central domain)"/>
    <property type="match status" value="1"/>
</dbReference>
<dbReference type="Proteomes" id="UP001140230">
    <property type="component" value="Unassembled WGS sequence"/>
</dbReference>
<dbReference type="FunFam" id="1.10.275.10:FF:000005">
    <property type="entry name" value="Histidine ammonia-lyase"/>
    <property type="match status" value="1"/>
</dbReference>
<sequence length="512" mass="54193">MNRMLTLTPGQLTLAQLRQIAQGTDPIALDADCWDNVRASSQAVQAIVAAGEPAYGINTGFGKLAKVHIPREQLEQLQTNLVRSHAVGMGTLLDDACVRLIFATKIASLARGYSGVREQTLLTLIAIYNAGIWPCIPSQGSVGASGDLAPLAHLTLAAMGEGQVRVDGQILSASQALQDAGIAPIRLAAKEGLALLNGTQVSTGIALMALFAAEQVYAAAVLTGAMCVDAACGSDAPFDPRIHAVRGQPGQIAVAAHYQRLLAGSAIRQSHLHNDTRVQDPYSLRCQPQVMGAVRDVMQHAAHVLLTEANAVSDNPLVFTDTGEVISGGNFHAEPVAFAADQLTMAVSEIGALSERRIALLIDATISGLPAFLVANPGVNSGFMIAHVTAAALASENKTLSHPASVDSLPTSANQEDHVSMATFAARKSREVADNVRRIVAIELLAACQGIEFRRPLVSSQALEAVHAQVRSEVPRYDEDRYLAPEMQAMEALIERGGLRAFLDWPLQDLRA</sequence>
<dbReference type="GO" id="GO:0004397">
    <property type="term" value="F:histidine ammonia-lyase activity"/>
    <property type="evidence" value="ECO:0007669"/>
    <property type="project" value="UniProtKB-UniRule"/>
</dbReference>
<comment type="catalytic activity">
    <reaction evidence="5 6 8">
        <text>L-histidine = trans-urocanate + NH4(+)</text>
        <dbReference type="Rhea" id="RHEA:21232"/>
        <dbReference type="ChEBI" id="CHEBI:17771"/>
        <dbReference type="ChEBI" id="CHEBI:28938"/>
        <dbReference type="ChEBI" id="CHEBI:57595"/>
        <dbReference type="EC" id="4.3.1.3"/>
    </reaction>
</comment>
<name>A0A9X3YXP3_9XANT</name>
<dbReference type="InterPro" id="IPR022313">
    <property type="entry name" value="Phe/His_NH3-lyase_AS"/>
</dbReference>
<dbReference type="PANTHER" id="PTHR10362">
    <property type="entry name" value="HISTIDINE AMMONIA-LYASE"/>
    <property type="match status" value="1"/>
</dbReference>
<dbReference type="NCBIfam" id="TIGR01225">
    <property type="entry name" value="hutH"/>
    <property type="match status" value="1"/>
</dbReference>
<organism evidence="10 11">
    <name type="scientific">Xanthomonas hortorum pv. hederae</name>
    <dbReference type="NCBI Taxonomy" id="453603"/>
    <lineage>
        <taxon>Bacteria</taxon>
        <taxon>Pseudomonadati</taxon>
        <taxon>Pseudomonadota</taxon>
        <taxon>Gammaproteobacteria</taxon>
        <taxon>Lysobacterales</taxon>
        <taxon>Lysobacteraceae</taxon>
        <taxon>Xanthomonas</taxon>
    </lineage>
</organism>
<dbReference type="PROSITE" id="PS00488">
    <property type="entry name" value="PAL_HISTIDASE"/>
    <property type="match status" value="1"/>
</dbReference>
<evidence type="ECO:0000256" key="9">
    <source>
        <dbReference type="RuleBase" id="RU004480"/>
    </source>
</evidence>
<evidence type="ECO:0000313" key="10">
    <source>
        <dbReference type="EMBL" id="MDC8636433.1"/>
    </source>
</evidence>
<accession>A0A9X3YXP3</accession>
<evidence type="ECO:0000256" key="4">
    <source>
        <dbReference type="ARBA" id="ARBA00023239"/>
    </source>
</evidence>
<evidence type="ECO:0000256" key="5">
    <source>
        <dbReference type="ARBA" id="ARBA00049269"/>
    </source>
</evidence>
<dbReference type="InterPro" id="IPR001106">
    <property type="entry name" value="Aromatic_Lyase"/>
</dbReference>
<evidence type="ECO:0000256" key="3">
    <source>
        <dbReference type="ARBA" id="ARBA00022808"/>
    </source>
</evidence>
<reference evidence="10" key="1">
    <citation type="journal article" date="2022" name="Phytopathology">
        <title>Whole genome sequencing-based tracing of a 2022 introduction and outbreak of Xanthomonas hortorum pv. pelargonii.</title>
        <authorList>
            <person name="Iruegas Bocardo F."/>
            <person name="Weisberg A.J."/>
            <person name="Riutta E.R."/>
            <person name="Kilday K.B."/>
            <person name="Bonkowski J.C."/>
            <person name="Creswell T.C."/>
            <person name="Daughtrey M."/>
            <person name="Rane K.K."/>
            <person name="Grunwald N.J."/>
            <person name="Chang J.H."/>
            <person name="Putnam M."/>
        </authorList>
    </citation>
    <scope>NUCLEOTIDE SEQUENCE</scope>
    <source>
        <strain evidence="10">22-338</strain>
    </source>
</reference>
<feature type="cross-link" description="5-imidazolinone (Ala-Gly)" evidence="6">
    <location>
        <begin position="144"/>
        <end position="146"/>
    </location>
</feature>
<evidence type="ECO:0000256" key="8">
    <source>
        <dbReference type="RuleBase" id="RU004479"/>
    </source>
</evidence>
<comment type="similarity">
    <text evidence="6 7">Belongs to the PAL/histidase family.</text>
</comment>
<dbReference type="InterPro" id="IPR005921">
    <property type="entry name" value="HutH"/>
</dbReference>
<proteinExistence type="inferred from homology"/>
<dbReference type="SUPFAM" id="SSF48557">
    <property type="entry name" value="L-aspartase-like"/>
    <property type="match status" value="1"/>
</dbReference>
<dbReference type="InterPro" id="IPR008948">
    <property type="entry name" value="L-Aspartase-like"/>
</dbReference>
<protein>
    <recommendedName>
        <fullName evidence="2 6">Histidine ammonia-lyase</fullName>
        <shortName evidence="6">Histidase</shortName>
        <ecNumber evidence="2 6">4.3.1.3</ecNumber>
    </recommendedName>
</protein>
<dbReference type="RefSeq" id="WP_219718360.1">
    <property type="nucleotide sequence ID" value="NZ_JANWTP010000001.1"/>
</dbReference>
<dbReference type="AlphaFoldDB" id="A0A9X3YXP3"/>
<keyword evidence="3 6" id="KW-0369">Histidine metabolism</keyword>
<comment type="PTM">
    <text evidence="6">Contains an active site 4-methylidene-imidazol-5-one (MIO), which is formed autocatalytically by cyclization and dehydration of residues Ala-Ser-Gly.</text>
</comment>
<dbReference type="FunFam" id="1.20.200.10:FF:000003">
    <property type="entry name" value="Histidine ammonia-lyase"/>
    <property type="match status" value="1"/>
</dbReference>
<dbReference type="HAMAP" id="MF_00229">
    <property type="entry name" value="His_ammonia_lyase"/>
    <property type="match status" value="1"/>
</dbReference>
<feature type="modified residue" description="2,3-didehydroalanine (Ser)" evidence="6">
    <location>
        <position position="145"/>
    </location>
</feature>
<dbReference type="EC" id="4.3.1.3" evidence="2 6"/>
<dbReference type="InterPro" id="IPR024083">
    <property type="entry name" value="Fumarase/histidase_N"/>
</dbReference>
<evidence type="ECO:0000256" key="6">
    <source>
        <dbReference type="HAMAP-Rule" id="MF_00229"/>
    </source>
</evidence>
<dbReference type="GO" id="GO:0005737">
    <property type="term" value="C:cytoplasm"/>
    <property type="evidence" value="ECO:0007669"/>
    <property type="project" value="UniProtKB-SubCell"/>
</dbReference>